<evidence type="ECO:0008006" key="13">
    <source>
        <dbReference type="Google" id="ProtNLM"/>
    </source>
</evidence>
<feature type="compositionally biased region" description="Low complexity" evidence="10">
    <location>
        <begin position="97"/>
        <end position="111"/>
    </location>
</feature>
<dbReference type="Proteomes" id="UP000694562">
    <property type="component" value="Unplaced"/>
</dbReference>
<dbReference type="Ensembl" id="ENSFTIT00000022058.1">
    <property type="protein sequence ID" value="ENSFTIP00000021176.1"/>
    <property type="gene ID" value="ENSFTIG00000013752.1"/>
</dbReference>
<organism evidence="11 12">
    <name type="scientific">Falco tinnunculus</name>
    <name type="common">Common kestrel</name>
    <dbReference type="NCBI Taxonomy" id="100819"/>
    <lineage>
        <taxon>Eukaryota</taxon>
        <taxon>Metazoa</taxon>
        <taxon>Chordata</taxon>
        <taxon>Craniata</taxon>
        <taxon>Vertebrata</taxon>
        <taxon>Euteleostomi</taxon>
        <taxon>Archelosauria</taxon>
        <taxon>Archosauria</taxon>
        <taxon>Dinosauria</taxon>
        <taxon>Saurischia</taxon>
        <taxon>Theropoda</taxon>
        <taxon>Coelurosauria</taxon>
        <taxon>Aves</taxon>
        <taxon>Neognathae</taxon>
        <taxon>Neoaves</taxon>
        <taxon>Telluraves</taxon>
        <taxon>Australaves</taxon>
        <taxon>Falconiformes</taxon>
        <taxon>Falconidae</taxon>
        <taxon>Falco</taxon>
    </lineage>
</organism>
<evidence type="ECO:0000256" key="3">
    <source>
        <dbReference type="ARBA" id="ARBA00022490"/>
    </source>
</evidence>
<keyword evidence="6" id="KW-0969">Cilium</keyword>
<evidence type="ECO:0000256" key="6">
    <source>
        <dbReference type="ARBA" id="ARBA00023069"/>
    </source>
</evidence>
<evidence type="ECO:0000256" key="2">
    <source>
        <dbReference type="ARBA" id="ARBA00006737"/>
    </source>
</evidence>
<reference evidence="11" key="2">
    <citation type="submission" date="2025-09" db="UniProtKB">
        <authorList>
            <consortium name="Ensembl"/>
        </authorList>
    </citation>
    <scope>IDENTIFICATION</scope>
</reference>
<dbReference type="AlphaFoldDB" id="A0A8C4V564"/>
<evidence type="ECO:0000256" key="7">
    <source>
        <dbReference type="ARBA" id="ARBA00023212"/>
    </source>
</evidence>
<evidence type="ECO:0000256" key="8">
    <source>
        <dbReference type="ARBA" id="ARBA00023273"/>
    </source>
</evidence>
<keyword evidence="5" id="KW-0282">Flagellum</keyword>
<comment type="similarity">
    <text evidence="2">Belongs to the flagellar radial spoke RSP3 family.</text>
</comment>
<keyword evidence="3" id="KW-0963">Cytoplasm</keyword>
<comment type="subcellular location">
    <subcellularLocation>
        <location evidence="1">Cytoplasm</location>
        <location evidence="1">Cytoskeleton</location>
        <location evidence="1">Flagellum axoneme</location>
    </subcellularLocation>
</comment>
<evidence type="ECO:0000256" key="1">
    <source>
        <dbReference type="ARBA" id="ARBA00004611"/>
    </source>
</evidence>
<dbReference type="PANTHER" id="PTHR21648">
    <property type="entry name" value="FLAGELLAR RADIAL SPOKE PROTEIN 3"/>
    <property type="match status" value="1"/>
</dbReference>
<dbReference type="InterPro" id="IPR009290">
    <property type="entry name" value="Radial_spoke_3"/>
</dbReference>
<feature type="coiled-coil region" evidence="9">
    <location>
        <begin position="249"/>
        <end position="287"/>
    </location>
</feature>
<dbReference type="PANTHER" id="PTHR21648:SF0">
    <property type="entry name" value="RADIAL SPOKE HEAD PROTEIN 3 HOMOLOG"/>
    <property type="match status" value="1"/>
</dbReference>
<keyword evidence="8" id="KW-0966">Cell projection</keyword>
<name>A0A8C4V564_FALTI</name>
<feature type="compositionally biased region" description="Low complexity" evidence="10">
    <location>
        <begin position="63"/>
        <end position="89"/>
    </location>
</feature>
<evidence type="ECO:0000256" key="5">
    <source>
        <dbReference type="ARBA" id="ARBA00022846"/>
    </source>
</evidence>
<dbReference type="OrthoDB" id="313308at2759"/>
<evidence type="ECO:0000256" key="9">
    <source>
        <dbReference type="SAM" id="Coils"/>
    </source>
</evidence>
<keyword evidence="12" id="KW-1185">Reference proteome</keyword>
<evidence type="ECO:0000256" key="10">
    <source>
        <dbReference type="SAM" id="MobiDB-lite"/>
    </source>
</evidence>
<keyword evidence="9" id="KW-0175">Coiled coil</keyword>
<evidence type="ECO:0000256" key="4">
    <source>
        <dbReference type="ARBA" id="ARBA00022553"/>
    </source>
</evidence>
<protein>
    <recommendedName>
        <fullName evidence="13">RSPH3 protein</fullName>
    </recommendedName>
</protein>
<feature type="region of interest" description="Disordered" evidence="10">
    <location>
        <begin position="1"/>
        <end position="143"/>
    </location>
</feature>
<feature type="compositionally biased region" description="Basic and acidic residues" evidence="10">
    <location>
        <begin position="403"/>
        <end position="419"/>
    </location>
</feature>
<proteinExistence type="inferred from homology"/>
<accession>A0A8C4V564</accession>
<dbReference type="GO" id="GO:0005929">
    <property type="term" value="C:cilium"/>
    <property type="evidence" value="ECO:0007669"/>
    <property type="project" value="TreeGrafter"/>
</dbReference>
<evidence type="ECO:0000313" key="11">
    <source>
        <dbReference type="Ensembl" id="ENSFTIP00000021176.1"/>
    </source>
</evidence>
<feature type="region of interest" description="Disordered" evidence="10">
    <location>
        <begin position="370"/>
        <end position="440"/>
    </location>
</feature>
<keyword evidence="4" id="KW-0597">Phosphoprotein</keyword>
<sequence length="440" mass="48859">SFPLSTPEPGERARPPYTSLGLRLFPGRKTGVRGSGAAAARQRRDSRGPPAPPARCPGDALRRGAAAAAPSASRTRRGPAGPHHAAHPPAGGGGGPRRPLQLLQPAARPARSPQVPSAAGRRRAREGAAPLRQPHVRPPSSAWQHLLPSSQTCELYLEEISDRTVEVDTECQTDAFLDRPPTPLFIPAKTGKDVATQIEEGELFDFDVEVKPILEVLIGKTVEQALLEVMEEEELAQLWAHQRAYAELRNAELAEVQRLEEQDRRYREEKERRKRQHMQMLQKQKETTEKIAARAFAQRYLADLIPSVFNNLRDSGFFYDPIERDIETEFLPWLMTEVEETLEKKVLGRTVLDSLIRTVVEKRLDAFSHKPLSDETEAPAEELRPADAAHQADSETDAADQLVAEKEGSDQPVADEHPSRHVSFQLEESDQAGTGDLETE</sequence>
<dbReference type="Pfam" id="PF06098">
    <property type="entry name" value="Radial_spoke_3"/>
    <property type="match status" value="1"/>
</dbReference>
<feature type="compositionally biased region" description="Basic and acidic residues" evidence="10">
    <location>
        <begin position="381"/>
        <end position="393"/>
    </location>
</feature>
<reference evidence="11" key="1">
    <citation type="submission" date="2025-08" db="UniProtKB">
        <authorList>
            <consortium name="Ensembl"/>
        </authorList>
    </citation>
    <scope>IDENTIFICATION</scope>
</reference>
<evidence type="ECO:0000313" key="12">
    <source>
        <dbReference type="Proteomes" id="UP000694562"/>
    </source>
</evidence>
<keyword evidence="7" id="KW-0206">Cytoskeleton</keyword>